<dbReference type="GO" id="GO:1990961">
    <property type="term" value="P:xenobiotic detoxification by transmembrane export across the plasma membrane"/>
    <property type="evidence" value="ECO:0007669"/>
    <property type="project" value="InterPro"/>
</dbReference>
<gene>
    <name evidence="7" type="ORF">FRX31_029482</name>
</gene>
<feature type="transmembrane region" description="Helical" evidence="6">
    <location>
        <begin position="430"/>
        <end position="455"/>
    </location>
</feature>
<dbReference type="CDD" id="cd13132">
    <property type="entry name" value="MATE_eukaryotic"/>
    <property type="match status" value="1"/>
</dbReference>
<evidence type="ECO:0000256" key="2">
    <source>
        <dbReference type="ARBA" id="ARBA00010199"/>
    </source>
</evidence>
<comment type="subcellular location">
    <subcellularLocation>
        <location evidence="1">Membrane</location>
        <topology evidence="1">Multi-pass membrane protein</topology>
    </subcellularLocation>
</comment>
<feature type="transmembrane region" description="Helical" evidence="6">
    <location>
        <begin position="148"/>
        <end position="166"/>
    </location>
</feature>
<evidence type="ECO:0000313" key="7">
    <source>
        <dbReference type="EMBL" id="KAF5180931.1"/>
    </source>
</evidence>
<feature type="transmembrane region" description="Helical" evidence="6">
    <location>
        <begin position="205"/>
        <end position="228"/>
    </location>
</feature>
<feature type="transmembrane region" description="Helical" evidence="6">
    <location>
        <begin position="106"/>
        <end position="128"/>
    </location>
</feature>
<accession>A0A7J6V8J7</accession>
<feature type="transmembrane region" description="Helical" evidence="6">
    <location>
        <begin position="286"/>
        <end position="306"/>
    </location>
</feature>
<keyword evidence="5 6" id="KW-0472">Membrane</keyword>
<comment type="similarity">
    <text evidence="2 6">Belongs to the multi antimicrobial extrusion (MATE) (TC 2.A.66.1) family.</text>
</comment>
<protein>
    <recommendedName>
        <fullName evidence="6">Protein DETOXIFICATION</fullName>
    </recommendedName>
    <alternativeName>
        <fullName evidence="6">Multidrug and toxic compound extrusion protein</fullName>
    </alternativeName>
</protein>
<evidence type="ECO:0000256" key="5">
    <source>
        <dbReference type="ARBA" id="ARBA00023136"/>
    </source>
</evidence>
<dbReference type="PANTHER" id="PTHR11206">
    <property type="entry name" value="MULTIDRUG RESISTANCE PROTEIN"/>
    <property type="match status" value="1"/>
</dbReference>
<keyword evidence="3 6" id="KW-0812">Transmembrane</keyword>
<proteinExistence type="inferred from homology"/>
<dbReference type="Proteomes" id="UP000554482">
    <property type="component" value="Unassembled WGS sequence"/>
</dbReference>
<evidence type="ECO:0000256" key="4">
    <source>
        <dbReference type="ARBA" id="ARBA00022989"/>
    </source>
</evidence>
<organism evidence="7 8">
    <name type="scientific">Thalictrum thalictroides</name>
    <name type="common">Rue-anemone</name>
    <name type="synonym">Anemone thalictroides</name>
    <dbReference type="NCBI Taxonomy" id="46969"/>
    <lineage>
        <taxon>Eukaryota</taxon>
        <taxon>Viridiplantae</taxon>
        <taxon>Streptophyta</taxon>
        <taxon>Embryophyta</taxon>
        <taxon>Tracheophyta</taxon>
        <taxon>Spermatophyta</taxon>
        <taxon>Magnoliopsida</taxon>
        <taxon>Ranunculales</taxon>
        <taxon>Ranunculaceae</taxon>
        <taxon>Thalictroideae</taxon>
        <taxon>Thalictrum</taxon>
    </lineage>
</organism>
<feature type="transmembrane region" description="Helical" evidence="6">
    <location>
        <begin position="178"/>
        <end position="199"/>
    </location>
</feature>
<dbReference type="AlphaFoldDB" id="A0A7J6V8J7"/>
<dbReference type="OrthoDB" id="2126698at2759"/>
<comment type="caution">
    <text evidence="7">The sequence shown here is derived from an EMBL/GenBank/DDBJ whole genome shotgun (WGS) entry which is preliminary data.</text>
</comment>
<feature type="transmembrane region" description="Helical" evidence="6">
    <location>
        <begin position="400"/>
        <end position="424"/>
    </location>
</feature>
<dbReference type="GO" id="GO:0042910">
    <property type="term" value="F:xenobiotic transmembrane transporter activity"/>
    <property type="evidence" value="ECO:0007669"/>
    <property type="project" value="InterPro"/>
</dbReference>
<feature type="transmembrane region" description="Helical" evidence="6">
    <location>
        <begin position="66"/>
        <end position="85"/>
    </location>
</feature>
<sequence length="479" mass="51963">MEEGLLMKVGEEKKKVLTWDVLKEESKIVGYLAGPIVAATLSQFLLQLTSIMMVGHLGELSLSSTAIATSFCGATGFSLLMGMASGLETLCGQANGAKQYQKLGNYMYSSIISLVLLCIPLSLIWINMEKILTFLGQDPQISFQAGKYAIWSIPALFAYAILQPLMRYLQSQSLTLPMLLSSFAALCIHIPLCWALVYYSGLQAVGAALAIGLSYWLNVIFLVVYITYSPFCKKTYVPLSKEALTGISMFLRLAIPSTVMMCLECWSYDLLTLLSGRLPNPQLETSVLSVCITTISFLYTIPFGLGAAASIRVSNELGAGNPQGARVAVYVVMFIAVAEAIIVSSTLFACRKILGYAYSNETEVIDYVTEMVPLICLSVSMDSLQGVLSGIARGTGWQDLGAYVNLGSFYLAGIPVAVLLSFHLNLRGKGLWTGIVIGTTVQSALLAIITSTTNWRQQAIKARERIFEGAPSIENHTNK</sequence>
<evidence type="ECO:0000313" key="8">
    <source>
        <dbReference type="Proteomes" id="UP000554482"/>
    </source>
</evidence>
<feature type="transmembrane region" description="Helical" evidence="6">
    <location>
        <begin position="28"/>
        <end position="46"/>
    </location>
</feature>
<dbReference type="EMBL" id="JABWDY010036781">
    <property type="protein sequence ID" value="KAF5180931.1"/>
    <property type="molecule type" value="Genomic_DNA"/>
</dbReference>
<dbReference type="InterPro" id="IPR045069">
    <property type="entry name" value="MATE_euk"/>
</dbReference>
<dbReference type="Pfam" id="PF01554">
    <property type="entry name" value="MatE"/>
    <property type="match status" value="2"/>
</dbReference>
<keyword evidence="4 6" id="KW-1133">Transmembrane helix</keyword>
<dbReference type="GO" id="GO:0016020">
    <property type="term" value="C:membrane"/>
    <property type="evidence" value="ECO:0007669"/>
    <property type="project" value="UniProtKB-SubCell"/>
</dbReference>
<feature type="transmembrane region" description="Helical" evidence="6">
    <location>
        <begin position="327"/>
        <end position="348"/>
    </location>
</feature>
<name>A0A7J6V8J7_THATH</name>
<evidence type="ECO:0000256" key="3">
    <source>
        <dbReference type="ARBA" id="ARBA00022692"/>
    </source>
</evidence>
<reference evidence="7 8" key="1">
    <citation type="submission" date="2020-06" db="EMBL/GenBank/DDBJ databases">
        <title>Transcriptomic and genomic resources for Thalictrum thalictroides and T. hernandezii: Facilitating candidate gene discovery in an emerging model plant lineage.</title>
        <authorList>
            <person name="Arias T."/>
            <person name="Riano-Pachon D.M."/>
            <person name="Di Stilio V.S."/>
        </authorList>
    </citation>
    <scope>NUCLEOTIDE SEQUENCE [LARGE SCALE GENOMIC DNA]</scope>
    <source>
        <strain evidence="8">cv. WT478/WT964</strain>
        <tissue evidence="7">Leaves</tissue>
    </source>
</reference>
<evidence type="ECO:0000256" key="6">
    <source>
        <dbReference type="RuleBase" id="RU004914"/>
    </source>
</evidence>
<keyword evidence="8" id="KW-1185">Reference proteome</keyword>
<dbReference type="GO" id="GO:0015297">
    <property type="term" value="F:antiporter activity"/>
    <property type="evidence" value="ECO:0007669"/>
    <property type="project" value="InterPro"/>
</dbReference>
<evidence type="ECO:0000256" key="1">
    <source>
        <dbReference type="ARBA" id="ARBA00004141"/>
    </source>
</evidence>
<dbReference type="NCBIfam" id="TIGR00797">
    <property type="entry name" value="matE"/>
    <property type="match status" value="1"/>
</dbReference>
<dbReference type="InterPro" id="IPR002528">
    <property type="entry name" value="MATE_fam"/>
</dbReference>